<evidence type="ECO:0000313" key="1">
    <source>
        <dbReference type="EMBL" id="EFN63362.1"/>
    </source>
</evidence>
<keyword evidence="2" id="KW-1185">Reference proteome</keyword>
<evidence type="ECO:0000313" key="2">
    <source>
        <dbReference type="Proteomes" id="UP000000311"/>
    </source>
</evidence>
<dbReference type="AlphaFoldDB" id="E2AT77"/>
<dbReference type="InParanoid" id="E2AT77"/>
<gene>
    <name evidence="1" type="ORF">EAG_10580</name>
</gene>
<protein>
    <submittedName>
        <fullName evidence="1">Uncharacterized protein</fullName>
    </submittedName>
</protein>
<accession>E2AT77</accession>
<name>E2AT77_CAMFO</name>
<feature type="non-terminal residue" evidence="1">
    <location>
        <position position="1"/>
    </location>
</feature>
<dbReference type="Proteomes" id="UP000000311">
    <property type="component" value="Unassembled WGS sequence"/>
</dbReference>
<dbReference type="EMBL" id="GL442542">
    <property type="protein sequence ID" value="EFN63362.1"/>
    <property type="molecule type" value="Genomic_DNA"/>
</dbReference>
<sequence>LNAMLQNIFLIALSYNINIKEFSLNPVLEVIVNDIKILEEQGIFIESLNTYGKGTLISLSCDNLAGAMLLGINEFFNSHHYCKICTMHKEHAQKAYVADSSLL</sequence>
<reference evidence="1 2" key="1">
    <citation type="journal article" date="2010" name="Science">
        <title>Genomic comparison of the ants Camponotus floridanus and Harpegnathos saltator.</title>
        <authorList>
            <person name="Bonasio R."/>
            <person name="Zhang G."/>
            <person name="Ye C."/>
            <person name="Mutti N.S."/>
            <person name="Fang X."/>
            <person name="Qin N."/>
            <person name="Donahue G."/>
            <person name="Yang P."/>
            <person name="Li Q."/>
            <person name="Li C."/>
            <person name="Zhang P."/>
            <person name="Huang Z."/>
            <person name="Berger S.L."/>
            <person name="Reinberg D."/>
            <person name="Wang J."/>
            <person name="Liebig J."/>
        </authorList>
    </citation>
    <scope>NUCLEOTIDE SEQUENCE [LARGE SCALE GENOMIC DNA]</scope>
    <source>
        <strain evidence="2">C129</strain>
    </source>
</reference>
<proteinExistence type="predicted"/>
<feature type="non-terminal residue" evidence="1">
    <location>
        <position position="103"/>
    </location>
</feature>
<organism evidence="2">
    <name type="scientific">Camponotus floridanus</name>
    <name type="common">Florida carpenter ant</name>
    <dbReference type="NCBI Taxonomy" id="104421"/>
    <lineage>
        <taxon>Eukaryota</taxon>
        <taxon>Metazoa</taxon>
        <taxon>Ecdysozoa</taxon>
        <taxon>Arthropoda</taxon>
        <taxon>Hexapoda</taxon>
        <taxon>Insecta</taxon>
        <taxon>Pterygota</taxon>
        <taxon>Neoptera</taxon>
        <taxon>Endopterygota</taxon>
        <taxon>Hymenoptera</taxon>
        <taxon>Apocrita</taxon>
        <taxon>Aculeata</taxon>
        <taxon>Formicoidea</taxon>
        <taxon>Formicidae</taxon>
        <taxon>Formicinae</taxon>
        <taxon>Camponotus</taxon>
    </lineage>
</organism>